<reference evidence="2" key="1">
    <citation type="submission" date="2015-04" db="UniProtKB">
        <authorList>
            <consortium name="EnsemblPlants"/>
        </authorList>
    </citation>
    <scope>IDENTIFICATION</scope>
</reference>
<evidence type="ECO:0000313" key="3">
    <source>
        <dbReference type="Proteomes" id="UP000008021"/>
    </source>
</evidence>
<protein>
    <submittedName>
        <fullName evidence="2">Uncharacterized protein</fullName>
    </submittedName>
</protein>
<accession>A0A0E0CTQ3</accession>
<dbReference type="AlphaFoldDB" id="A0A0E0CTQ3"/>
<reference evidence="2" key="2">
    <citation type="submission" date="2018-05" db="EMBL/GenBank/DDBJ databases">
        <title>OmerRS3 (Oryza meridionalis Reference Sequence Version 3).</title>
        <authorList>
            <person name="Zhang J."/>
            <person name="Kudrna D."/>
            <person name="Lee S."/>
            <person name="Talag J."/>
            <person name="Welchert J."/>
            <person name="Wing R.A."/>
        </authorList>
    </citation>
    <scope>NUCLEOTIDE SEQUENCE [LARGE SCALE GENOMIC DNA]</scope>
    <source>
        <strain evidence="2">cv. OR44</strain>
    </source>
</reference>
<dbReference type="EnsemblPlants" id="OMERI03G00160.1">
    <property type="protein sequence ID" value="OMERI03G00160.1"/>
    <property type="gene ID" value="OMERI03G00160"/>
</dbReference>
<organism evidence="2">
    <name type="scientific">Oryza meridionalis</name>
    <dbReference type="NCBI Taxonomy" id="40149"/>
    <lineage>
        <taxon>Eukaryota</taxon>
        <taxon>Viridiplantae</taxon>
        <taxon>Streptophyta</taxon>
        <taxon>Embryophyta</taxon>
        <taxon>Tracheophyta</taxon>
        <taxon>Spermatophyta</taxon>
        <taxon>Magnoliopsida</taxon>
        <taxon>Liliopsida</taxon>
        <taxon>Poales</taxon>
        <taxon>Poaceae</taxon>
        <taxon>BOP clade</taxon>
        <taxon>Oryzoideae</taxon>
        <taxon>Oryzeae</taxon>
        <taxon>Oryzinae</taxon>
        <taxon>Oryza</taxon>
    </lineage>
</organism>
<keyword evidence="3" id="KW-1185">Reference proteome</keyword>
<feature type="region of interest" description="Disordered" evidence="1">
    <location>
        <begin position="1"/>
        <end position="44"/>
    </location>
</feature>
<name>A0A0E0CTQ3_9ORYZ</name>
<feature type="compositionally biased region" description="Basic residues" evidence="1">
    <location>
        <begin position="1"/>
        <end position="13"/>
    </location>
</feature>
<dbReference type="Proteomes" id="UP000008021">
    <property type="component" value="Chromosome 3"/>
</dbReference>
<dbReference type="HOGENOM" id="CLU_2889625_0_0_1"/>
<proteinExistence type="predicted"/>
<evidence type="ECO:0000313" key="2">
    <source>
        <dbReference type="EnsemblPlants" id="OMERI03G00160.1"/>
    </source>
</evidence>
<dbReference type="Gramene" id="OMERI03G00160.1">
    <property type="protein sequence ID" value="OMERI03G00160.1"/>
    <property type="gene ID" value="OMERI03G00160"/>
</dbReference>
<sequence>MAMRRRRRRKPCRSHALSSARSGASWPAPPATTSPAASSGERFTGECGLHAENSGRCLLLADI</sequence>
<evidence type="ECO:0000256" key="1">
    <source>
        <dbReference type="SAM" id="MobiDB-lite"/>
    </source>
</evidence>